<keyword evidence="2" id="KW-0051">Antiviral defense</keyword>
<protein>
    <recommendedName>
        <fullName evidence="4">Cas10/Cmr2 second palm domain-containing protein</fullName>
    </recommendedName>
</protein>
<dbReference type="Gene3D" id="3.30.70.270">
    <property type="match status" value="1"/>
</dbReference>
<keyword evidence="1" id="KW-0547">Nucleotide-binding</keyword>
<reference evidence="5 6" key="1">
    <citation type="submission" date="2023-12" db="EMBL/GenBank/DDBJ databases">
        <title>Whole-genome sequencing of halo(alkali)philic microorganisms from hypersaline lakes.</title>
        <authorList>
            <person name="Sorokin D.Y."/>
            <person name="Merkel A.Y."/>
            <person name="Messina E."/>
            <person name="Yakimov M."/>
        </authorList>
    </citation>
    <scope>NUCLEOTIDE SEQUENCE [LARGE SCALE GENOMIC DNA]</scope>
    <source>
        <strain evidence="5 6">AB-CW1</strain>
    </source>
</reference>
<dbReference type="InterPro" id="IPR043128">
    <property type="entry name" value="Rev_trsase/Diguanyl_cyclase"/>
</dbReference>
<evidence type="ECO:0000313" key="5">
    <source>
        <dbReference type="EMBL" id="MEA5446010.1"/>
    </source>
</evidence>
<dbReference type="EMBL" id="JAYGII010000018">
    <property type="protein sequence ID" value="MEA5446010.1"/>
    <property type="molecule type" value="Genomic_DNA"/>
</dbReference>
<dbReference type="GO" id="GO:0051607">
    <property type="term" value="P:defense response to virus"/>
    <property type="evidence" value="ECO:0007669"/>
    <property type="project" value="UniProtKB-KW"/>
</dbReference>
<dbReference type="InterPro" id="IPR054767">
    <property type="entry name" value="Cas10-Cmr2_palm2"/>
</dbReference>
<evidence type="ECO:0000256" key="3">
    <source>
        <dbReference type="SAM" id="MobiDB-lite"/>
    </source>
</evidence>
<proteinExistence type="predicted"/>
<dbReference type="AlphaFoldDB" id="A0AAP6MLK0"/>
<feature type="domain" description="Cas10/Cmr2 second palm" evidence="4">
    <location>
        <begin position="241"/>
        <end position="394"/>
    </location>
</feature>
<name>A0AAP6MLK0_9GAMM</name>
<feature type="compositionally biased region" description="Basic and acidic residues" evidence="3">
    <location>
        <begin position="221"/>
        <end position="236"/>
    </location>
</feature>
<organism evidence="5 6">
    <name type="scientific">Natronospira elongata</name>
    <dbReference type="NCBI Taxonomy" id="3110268"/>
    <lineage>
        <taxon>Bacteria</taxon>
        <taxon>Pseudomonadati</taxon>
        <taxon>Pseudomonadota</taxon>
        <taxon>Gammaproteobacteria</taxon>
        <taxon>Natronospirales</taxon>
        <taxon>Natronospiraceae</taxon>
        <taxon>Natronospira</taxon>
    </lineage>
</organism>
<evidence type="ECO:0000256" key="1">
    <source>
        <dbReference type="ARBA" id="ARBA00022741"/>
    </source>
</evidence>
<dbReference type="Pfam" id="PF22335">
    <property type="entry name" value="Cas10-Cmr2_palm2"/>
    <property type="match status" value="1"/>
</dbReference>
<dbReference type="RefSeq" id="WP_346051969.1">
    <property type="nucleotide sequence ID" value="NZ_JAYGII010000018.1"/>
</dbReference>
<evidence type="ECO:0000259" key="4">
    <source>
        <dbReference type="Pfam" id="PF22335"/>
    </source>
</evidence>
<evidence type="ECO:0000256" key="2">
    <source>
        <dbReference type="ARBA" id="ARBA00023118"/>
    </source>
</evidence>
<keyword evidence="6" id="KW-1185">Reference proteome</keyword>
<dbReference type="Proteomes" id="UP001302316">
    <property type="component" value="Unassembled WGS sequence"/>
</dbReference>
<evidence type="ECO:0000313" key="6">
    <source>
        <dbReference type="Proteomes" id="UP001302316"/>
    </source>
</evidence>
<accession>A0AAP6MLK0</accession>
<comment type="caution">
    <text evidence="5">The sequence shown here is derived from an EMBL/GenBank/DDBJ whole genome shotgun (WGS) entry which is preliminary data.</text>
</comment>
<feature type="region of interest" description="Disordered" evidence="3">
    <location>
        <begin position="141"/>
        <end position="166"/>
    </location>
</feature>
<gene>
    <name evidence="5" type="ORF">VCB98_09285</name>
</gene>
<dbReference type="GO" id="GO:0000166">
    <property type="term" value="F:nucleotide binding"/>
    <property type="evidence" value="ECO:0007669"/>
    <property type="project" value="UniProtKB-KW"/>
</dbReference>
<sequence length="586" mass="65061">MTWYAYLFEAKSIQAWLTETGRLRDLVGGSELLDDLTSGPLETALESLGLEIGDPDNVQQDGKIYFSRRAGGAFYAFSQNREGMDQFAALWPTVVIHRLPGLNFRTARAEHPESAYEAYLAARRNMSGADPSPVMDLPLGSPLAERTQRTGRPAVDSIKKHGRREPVDAATQIKHEAAEQDSLSSLIRRFAGSDSEASDWPILLEPERKSDDARVLPFTRRPKDPAKRDNREEWKNRDQHRIAVIHADGNGFGQLLMKAGEAVRNNPDQFLKVFSSLSRAISEATEQATQRAVKKTLVEERPPGSCMPARPVVLGGDDLTVIVRADLAIDFTRCFLAEFEKASEKQFSKLKKLIKGLNKGLTAAAGIVYLRANQPFGQAVELAESVVKAVKQQTKAIDRDNPPSALAFYRVGGSLLDDYQALVAQELETEEGGIRYRQTLGSYAIHADQPGLPALEKLLDLQALFEHGHMAKGPARELMTLLTLDRSQAMVRYARWHRILADRQQDGIDLLKPLKDSLEPLLGQQSIRPDELPFSEADEQGICHAPFGDLMALTAMENQLDDKRRKKIDSAILSQASQDQTSREAS</sequence>
<feature type="region of interest" description="Disordered" evidence="3">
    <location>
        <begin position="213"/>
        <end position="236"/>
    </location>
</feature>